<proteinExistence type="predicted"/>
<reference evidence="1" key="1">
    <citation type="submission" date="2020-05" db="EMBL/GenBank/DDBJ databases">
        <authorList>
            <person name="Chiriac C."/>
            <person name="Salcher M."/>
            <person name="Ghai R."/>
            <person name="Kavagutti S V."/>
        </authorList>
    </citation>
    <scope>NUCLEOTIDE SEQUENCE</scope>
</reference>
<gene>
    <name evidence="1" type="ORF">UFOVP1040_28</name>
</gene>
<accession>A0A6J5QG45</accession>
<sequence>MKRVPEGSMIDMFANAPTLGTHHAKLSRRAAPATSKAAAQSLDTKALEQMVADGIAGFGQRGCTSDELRAGGAFKSLPYSSVTARYAALIEKGIIVDTGEKRRGSSGRLMRVMRRAWK</sequence>
<name>A0A6J5QG45_9CAUD</name>
<protein>
    <submittedName>
        <fullName evidence="1">Uncharacterized protein</fullName>
    </submittedName>
</protein>
<dbReference type="EMBL" id="LR796994">
    <property type="protein sequence ID" value="CAB4180075.1"/>
    <property type="molecule type" value="Genomic_DNA"/>
</dbReference>
<evidence type="ECO:0000313" key="1">
    <source>
        <dbReference type="EMBL" id="CAB4180075.1"/>
    </source>
</evidence>
<organism evidence="1">
    <name type="scientific">uncultured Caudovirales phage</name>
    <dbReference type="NCBI Taxonomy" id="2100421"/>
    <lineage>
        <taxon>Viruses</taxon>
        <taxon>Duplodnaviria</taxon>
        <taxon>Heunggongvirae</taxon>
        <taxon>Uroviricota</taxon>
        <taxon>Caudoviricetes</taxon>
        <taxon>Peduoviridae</taxon>
        <taxon>Maltschvirus</taxon>
        <taxon>Maltschvirus maltsch</taxon>
    </lineage>
</organism>